<feature type="transmembrane region" description="Helical" evidence="1">
    <location>
        <begin position="46"/>
        <end position="67"/>
    </location>
</feature>
<evidence type="ECO:0000313" key="3">
    <source>
        <dbReference type="Proteomes" id="UP000462362"/>
    </source>
</evidence>
<dbReference type="RefSeq" id="WP_155168353.1">
    <property type="nucleotide sequence ID" value="NZ_WNCA01000057.1"/>
</dbReference>
<feature type="transmembrane region" description="Helical" evidence="1">
    <location>
        <begin position="73"/>
        <end position="99"/>
    </location>
</feature>
<keyword evidence="1" id="KW-0812">Transmembrane</keyword>
<comment type="caution">
    <text evidence="2">The sequence shown here is derived from an EMBL/GenBank/DDBJ whole genome shotgun (WGS) entry which is preliminary data.</text>
</comment>
<gene>
    <name evidence="2" type="ORF">GMD42_10700</name>
</gene>
<dbReference type="EMBL" id="WNCL01000043">
    <property type="protein sequence ID" value="MTU44060.1"/>
    <property type="molecule type" value="Genomic_DNA"/>
</dbReference>
<proteinExistence type="predicted"/>
<dbReference type="AlphaFoldDB" id="A0A844LH88"/>
<keyword evidence="1" id="KW-1133">Transmembrane helix</keyword>
<dbReference type="Proteomes" id="UP000462362">
    <property type="component" value="Unassembled WGS sequence"/>
</dbReference>
<organism evidence="2 3">
    <name type="scientific">Parasutterella excrementihominis</name>
    <dbReference type="NCBI Taxonomy" id="487175"/>
    <lineage>
        <taxon>Bacteria</taxon>
        <taxon>Pseudomonadati</taxon>
        <taxon>Pseudomonadota</taxon>
        <taxon>Betaproteobacteria</taxon>
        <taxon>Burkholderiales</taxon>
        <taxon>Sutterellaceae</taxon>
        <taxon>Parasutterella</taxon>
    </lineage>
</organism>
<protein>
    <submittedName>
        <fullName evidence="2">Uncharacterized protein</fullName>
    </submittedName>
</protein>
<sequence length="111" mass="12862">MWRLTFPVLGAILFGAHLYFWGNYLLLPIPVILLILLFIPFRLVCWLWQICLICFGVEWLISAYQLYLRRIAAGMPFALGTSILVVCGILTMLSALVFFSRKIKNRYPLHV</sequence>
<name>A0A844LH88_9BURK</name>
<feature type="transmembrane region" description="Helical" evidence="1">
    <location>
        <begin position="20"/>
        <end position="39"/>
    </location>
</feature>
<keyword evidence="1" id="KW-0472">Membrane</keyword>
<evidence type="ECO:0000313" key="2">
    <source>
        <dbReference type="EMBL" id="MTU44060.1"/>
    </source>
</evidence>
<accession>A0A844LH88</accession>
<evidence type="ECO:0000256" key="1">
    <source>
        <dbReference type="SAM" id="Phobius"/>
    </source>
</evidence>
<reference evidence="2 3" key="1">
    <citation type="journal article" date="2019" name="Nat. Med.">
        <title>A library of human gut bacterial isolates paired with longitudinal multiomics data enables mechanistic microbiome research.</title>
        <authorList>
            <person name="Poyet M."/>
            <person name="Groussin M."/>
            <person name="Gibbons S.M."/>
            <person name="Avila-Pacheco J."/>
            <person name="Jiang X."/>
            <person name="Kearney S.M."/>
            <person name="Perrotta A.R."/>
            <person name="Berdy B."/>
            <person name="Zhao S."/>
            <person name="Lieberman T.D."/>
            <person name="Swanson P.K."/>
            <person name="Smith M."/>
            <person name="Roesemann S."/>
            <person name="Alexander J.E."/>
            <person name="Rich S.A."/>
            <person name="Livny J."/>
            <person name="Vlamakis H."/>
            <person name="Clish C."/>
            <person name="Bullock K."/>
            <person name="Deik A."/>
            <person name="Scott J."/>
            <person name="Pierce K.A."/>
            <person name="Xavier R.J."/>
            <person name="Alm E.J."/>
        </authorList>
    </citation>
    <scope>NUCLEOTIDE SEQUENCE [LARGE SCALE GENOMIC DNA]</scope>
    <source>
        <strain evidence="2 3">BIOML-A2</strain>
    </source>
</reference>